<keyword evidence="2" id="KW-0808">Transferase</keyword>
<gene>
    <name evidence="2" type="primary">Mll3_1</name>
    <name evidence="2" type="ORF">CM83_1331</name>
</gene>
<feature type="region of interest" description="Disordered" evidence="1">
    <location>
        <begin position="1"/>
        <end position="108"/>
    </location>
</feature>
<feature type="compositionally biased region" description="Polar residues" evidence="1">
    <location>
        <begin position="52"/>
        <end position="66"/>
    </location>
</feature>
<dbReference type="EMBL" id="GBRD01018015">
    <property type="protein sequence ID" value="JAG47812.1"/>
    <property type="molecule type" value="Transcribed_RNA"/>
</dbReference>
<dbReference type="GO" id="GO:0032259">
    <property type="term" value="P:methylation"/>
    <property type="evidence" value="ECO:0007669"/>
    <property type="project" value="UniProtKB-KW"/>
</dbReference>
<evidence type="ECO:0000256" key="1">
    <source>
        <dbReference type="SAM" id="MobiDB-lite"/>
    </source>
</evidence>
<dbReference type="EMBL" id="GBHO01024089">
    <property type="protein sequence ID" value="JAG19515.1"/>
    <property type="molecule type" value="Transcribed_RNA"/>
</dbReference>
<feature type="compositionally biased region" description="Polar residues" evidence="1">
    <location>
        <begin position="74"/>
        <end position="84"/>
    </location>
</feature>
<dbReference type="AlphaFoldDB" id="A0A0A9XQY2"/>
<feature type="compositionally biased region" description="Basic residues" evidence="1">
    <location>
        <begin position="89"/>
        <end position="100"/>
    </location>
</feature>
<feature type="compositionally biased region" description="Basic and acidic residues" evidence="1">
    <location>
        <begin position="10"/>
        <end position="30"/>
    </location>
</feature>
<evidence type="ECO:0000313" key="3">
    <source>
        <dbReference type="EMBL" id="JAG47812.1"/>
    </source>
</evidence>
<reference evidence="2" key="1">
    <citation type="journal article" date="2014" name="PLoS ONE">
        <title>Transcriptome-Based Identification of ABC Transporters in the Western Tarnished Plant Bug Lygus hesperus.</title>
        <authorList>
            <person name="Hull J.J."/>
            <person name="Chaney K."/>
            <person name="Geib S.M."/>
            <person name="Fabrick J.A."/>
            <person name="Brent C.S."/>
            <person name="Walsh D."/>
            <person name="Lavine L.C."/>
        </authorList>
    </citation>
    <scope>NUCLEOTIDE SEQUENCE</scope>
</reference>
<sequence>MLEMASSAMKEIREMAERGELPDLRDRPADTPEGLQGPIPSSITDKGEENMNQRGLNPAMTMSYNYETGKLDTNETGTERQQGNYLPRKGYRQMRMRRPTKSFQNLNPILRCQRMKPMISHSYL</sequence>
<organism evidence="2">
    <name type="scientific">Lygus hesperus</name>
    <name type="common">Western plant bug</name>
    <dbReference type="NCBI Taxonomy" id="30085"/>
    <lineage>
        <taxon>Eukaryota</taxon>
        <taxon>Metazoa</taxon>
        <taxon>Ecdysozoa</taxon>
        <taxon>Arthropoda</taxon>
        <taxon>Hexapoda</taxon>
        <taxon>Insecta</taxon>
        <taxon>Pterygota</taxon>
        <taxon>Neoptera</taxon>
        <taxon>Paraneoptera</taxon>
        <taxon>Hemiptera</taxon>
        <taxon>Heteroptera</taxon>
        <taxon>Panheteroptera</taxon>
        <taxon>Cimicomorpha</taxon>
        <taxon>Miridae</taxon>
        <taxon>Mirini</taxon>
        <taxon>Lygus</taxon>
    </lineage>
</organism>
<keyword evidence="2" id="KW-0489">Methyltransferase</keyword>
<dbReference type="GO" id="GO:0008168">
    <property type="term" value="F:methyltransferase activity"/>
    <property type="evidence" value="ECO:0007669"/>
    <property type="project" value="UniProtKB-KW"/>
</dbReference>
<reference evidence="2" key="2">
    <citation type="submission" date="2014-07" db="EMBL/GenBank/DDBJ databases">
        <authorList>
            <person name="Hull J."/>
        </authorList>
    </citation>
    <scope>NUCLEOTIDE SEQUENCE</scope>
</reference>
<proteinExistence type="predicted"/>
<reference evidence="3" key="3">
    <citation type="submission" date="2014-09" db="EMBL/GenBank/DDBJ databases">
        <authorList>
            <person name="Magalhaes I.L.F."/>
            <person name="Oliveira U."/>
            <person name="Santos F.R."/>
            <person name="Vidigal T.H.D.A."/>
            <person name="Brescovit A.D."/>
            <person name="Santos A.J."/>
        </authorList>
    </citation>
    <scope>NUCLEOTIDE SEQUENCE</scope>
</reference>
<evidence type="ECO:0000313" key="2">
    <source>
        <dbReference type="EMBL" id="JAG19515.1"/>
    </source>
</evidence>
<accession>A0A0A9XQY2</accession>
<protein>
    <submittedName>
        <fullName evidence="2">Histone-lysine N-methyltransferase MLL3</fullName>
    </submittedName>
</protein>
<name>A0A0A9XQY2_LYGHE</name>